<dbReference type="SUPFAM" id="SSF53822">
    <property type="entry name" value="Periplasmic binding protein-like I"/>
    <property type="match status" value="1"/>
</dbReference>
<proteinExistence type="predicted"/>
<evidence type="ECO:0000313" key="2">
    <source>
        <dbReference type="Proteomes" id="UP000193642"/>
    </source>
</evidence>
<dbReference type="OrthoDB" id="2156141at2759"/>
<dbReference type="InterPro" id="IPR028082">
    <property type="entry name" value="Peripla_BP_I"/>
</dbReference>
<dbReference type="AlphaFoldDB" id="A0A1Y2C519"/>
<accession>A0A1Y2C519</accession>
<name>A0A1Y2C519_9FUNG</name>
<evidence type="ECO:0000313" key="1">
    <source>
        <dbReference type="EMBL" id="ORY42036.1"/>
    </source>
</evidence>
<organism evidence="1 2">
    <name type="scientific">Rhizoclosmatium globosum</name>
    <dbReference type="NCBI Taxonomy" id="329046"/>
    <lineage>
        <taxon>Eukaryota</taxon>
        <taxon>Fungi</taxon>
        <taxon>Fungi incertae sedis</taxon>
        <taxon>Chytridiomycota</taxon>
        <taxon>Chytridiomycota incertae sedis</taxon>
        <taxon>Chytridiomycetes</taxon>
        <taxon>Chytridiales</taxon>
        <taxon>Chytriomycetaceae</taxon>
        <taxon>Rhizoclosmatium</taxon>
    </lineage>
</organism>
<keyword evidence="2" id="KW-1185">Reference proteome</keyword>
<protein>
    <recommendedName>
        <fullName evidence="3">Receptor ligand binding region domain-containing protein</fullName>
    </recommendedName>
</protein>
<gene>
    <name evidence="1" type="ORF">BCR33DRAFT_330268</name>
</gene>
<comment type="caution">
    <text evidence="1">The sequence shown here is derived from an EMBL/GenBank/DDBJ whole genome shotgun (WGS) entry which is preliminary data.</text>
</comment>
<dbReference type="Proteomes" id="UP000193642">
    <property type="component" value="Unassembled WGS sequence"/>
</dbReference>
<evidence type="ECO:0008006" key="3">
    <source>
        <dbReference type="Google" id="ProtNLM"/>
    </source>
</evidence>
<dbReference type="EMBL" id="MCGO01000030">
    <property type="protein sequence ID" value="ORY42036.1"/>
    <property type="molecule type" value="Genomic_DNA"/>
</dbReference>
<sequence length="185" mass="21174">MGDLFGGLSSSNMFNRDRVWLANNWAIPSSSTAISTNSTGWMFLYPNGSPNVSMSIELYAKFLERYPDAHDPNFLSLYQVFDCVIMMLEGMNKLLRSNPNFTVDMLAKRELQQYMNYTLFQNLGYSGMTSDPMILTENGDLAVPYAAYYYTGSYLNVTDGYQCHSIHILSWKIAYILRRLVHSPF</sequence>
<reference evidence="1 2" key="1">
    <citation type="submission" date="2016-07" db="EMBL/GenBank/DDBJ databases">
        <title>Pervasive Adenine N6-methylation of Active Genes in Fungi.</title>
        <authorList>
            <consortium name="DOE Joint Genome Institute"/>
            <person name="Mondo S.J."/>
            <person name="Dannebaum R.O."/>
            <person name="Kuo R.C."/>
            <person name="Labutti K."/>
            <person name="Haridas S."/>
            <person name="Kuo A."/>
            <person name="Salamov A."/>
            <person name="Ahrendt S.R."/>
            <person name="Lipzen A."/>
            <person name="Sullivan W."/>
            <person name="Andreopoulos W.B."/>
            <person name="Clum A."/>
            <person name="Lindquist E."/>
            <person name="Daum C."/>
            <person name="Ramamoorthy G.K."/>
            <person name="Gryganskyi A."/>
            <person name="Culley D."/>
            <person name="Magnuson J.K."/>
            <person name="James T.Y."/>
            <person name="O'Malley M.A."/>
            <person name="Stajich J.E."/>
            <person name="Spatafora J.W."/>
            <person name="Visel A."/>
            <person name="Grigoriev I.V."/>
        </authorList>
    </citation>
    <scope>NUCLEOTIDE SEQUENCE [LARGE SCALE GENOMIC DNA]</scope>
    <source>
        <strain evidence="1 2">JEL800</strain>
    </source>
</reference>